<dbReference type="OrthoDB" id="10291464at2759"/>
<protein>
    <submittedName>
        <fullName evidence="1">Uncharacterized protein</fullName>
    </submittedName>
</protein>
<sequence length="354" mass="43348">MRSQFILQRTDKQWENILRQIILDEKFLLINFYEEKLKFSKILSTLFKEEEKNEDISDFLRNSFIQQQTLETYLFNQIKLFQTNYNEIFNQIIQIKYEKCIFLLRYSIFSGSRPTVLIQLAKNQYKMQIKSNNVNTLFHLKLQINLIRIINGNQNYNKDKFRKIANKLVYQYFQAKLLSKKFSFKTCNIKKIIKDLKFYFFPNIANKIIFFNQQKINQIITWQDFQKIVFKLIQYHVFQSFFYQQLSKARLIKLFLQKAQLFKIKRIILEFIVDLIFKYLILDTNNLNIFYKPLQNLYQVTKKRLNLSYIKNLFYPIISQFFRTAIKFQNILISDRFSVYCYQFSQYSSSHFRK</sequence>
<name>A0A8S1RC20_9CILI</name>
<reference evidence="1" key="1">
    <citation type="submission" date="2021-01" db="EMBL/GenBank/DDBJ databases">
        <authorList>
            <consortium name="Genoscope - CEA"/>
            <person name="William W."/>
        </authorList>
    </citation>
    <scope>NUCLEOTIDE SEQUENCE</scope>
</reference>
<comment type="caution">
    <text evidence="1">The sequence shown here is derived from an EMBL/GenBank/DDBJ whole genome shotgun (WGS) entry which is preliminary data.</text>
</comment>
<keyword evidence="2" id="KW-1185">Reference proteome</keyword>
<evidence type="ECO:0000313" key="1">
    <source>
        <dbReference type="EMBL" id="CAD8124185.1"/>
    </source>
</evidence>
<dbReference type="AlphaFoldDB" id="A0A8S1RC20"/>
<accession>A0A8S1RC20</accession>
<evidence type="ECO:0000313" key="2">
    <source>
        <dbReference type="Proteomes" id="UP000692954"/>
    </source>
</evidence>
<gene>
    <name evidence="1" type="ORF">PSON_ATCC_30995.1.T1490130</name>
</gene>
<organism evidence="1 2">
    <name type="scientific">Paramecium sonneborni</name>
    <dbReference type="NCBI Taxonomy" id="65129"/>
    <lineage>
        <taxon>Eukaryota</taxon>
        <taxon>Sar</taxon>
        <taxon>Alveolata</taxon>
        <taxon>Ciliophora</taxon>
        <taxon>Intramacronucleata</taxon>
        <taxon>Oligohymenophorea</taxon>
        <taxon>Peniculida</taxon>
        <taxon>Parameciidae</taxon>
        <taxon>Paramecium</taxon>
    </lineage>
</organism>
<dbReference type="Proteomes" id="UP000692954">
    <property type="component" value="Unassembled WGS sequence"/>
</dbReference>
<proteinExistence type="predicted"/>
<dbReference type="EMBL" id="CAJJDN010000149">
    <property type="protein sequence ID" value="CAD8124185.1"/>
    <property type="molecule type" value="Genomic_DNA"/>
</dbReference>